<reference evidence="2" key="1">
    <citation type="submission" date="2017-08" db="EMBL/GenBank/DDBJ databases">
        <authorList>
            <person name="Polle J.E."/>
            <person name="Barry K."/>
            <person name="Cushman J."/>
            <person name="Schmutz J."/>
            <person name="Tran D."/>
            <person name="Hathwaick L.T."/>
            <person name="Yim W.C."/>
            <person name="Jenkins J."/>
            <person name="Mckie-Krisberg Z.M."/>
            <person name="Prochnik S."/>
            <person name="Lindquist E."/>
            <person name="Dockter R.B."/>
            <person name="Adam C."/>
            <person name="Molina H."/>
            <person name="Bunkerborg J."/>
            <person name="Jin E."/>
            <person name="Buchheim M."/>
            <person name="Magnuson J."/>
        </authorList>
    </citation>
    <scope>NUCLEOTIDE SEQUENCE</scope>
    <source>
        <strain evidence="2">CCAP 19/18</strain>
    </source>
</reference>
<feature type="compositionally biased region" description="Low complexity" evidence="1">
    <location>
        <begin position="114"/>
        <end position="123"/>
    </location>
</feature>
<accession>A0ABQ7H861</accession>
<dbReference type="EMBL" id="MU069449">
    <property type="protein sequence ID" value="KAF5843041.1"/>
    <property type="molecule type" value="Genomic_DNA"/>
</dbReference>
<proteinExistence type="predicted"/>
<sequence length="268" mass="29192">MLSAFPCAHPHEYESGSGGCSCRHLVRHAQSRLEDALEAARADAQRLTQEVAGLRQAREEADAEAARMASEMVSVKEQVRAHAARVATLEQEVQRHEEAAASVSAQLQTAQKQLAQQQESLAQAEDRSHKDRSKRQRVEEESKSLATRVEKLRRANSGGPGGASGDTLRELSEELWSCAEDVQLCSCPEGVQHTNTSMYKCGNYTRPSISPSVVPRGACFHKCHNWAGCGENCRASSGRATGHALCLESGAGNAWRSPELGRCFLRQP</sequence>
<dbReference type="Gene3D" id="1.20.5.340">
    <property type="match status" value="1"/>
</dbReference>
<evidence type="ECO:0000313" key="2">
    <source>
        <dbReference type="EMBL" id="KAF5843041.1"/>
    </source>
</evidence>
<dbReference type="Proteomes" id="UP000815325">
    <property type="component" value="Unassembled WGS sequence"/>
</dbReference>
<comment type="caution">
    <text evidence="2">The sequence shown here is derived from an EMBL/GenBank/DDBJ whole genome shotgun (WGS) entry which is preliminary data.</text>
</comment>
<feature type="compositionally biased region" description="Basic and acidic residues" evidence="1">
    <location>
        <begin position="136"/>
        <end position="153"/>
    </location>
</feature>
<name>A0ABQ7H861_DUNSA</name>
<evidence type="ECO:0000313" key="3">
    <source>
        <dbReference type="Proteomes" id="UP000815325"/>
    </source>
</evidence>
<keyword evidence="3" id="KW-1185">Reference proteome</keyword>
<feature type="region of interest" description="Disordered" evidence="1">
    <location>
        <begin position="114"/>
        <end position="167"/>
    </location>
</feature>
<protein>
    <submittedName>
        <fullName evidence="2">Uncharacterized protein</fullName>
    </submittedName>
</protein>
<gene>
    <name evidence="2" type="ORF">DUNSADRAFT_2654</name>
</gene>
<evidence type="ECO:0000256" key="1">
    <source>
        <dbReference type="SAM" id="MobiDB-lite"/>
    </source>
</evidence>
<organism evidence="2 3">
    <name type="scientific">Dunaliella salina</name>
    <name type="common">Green alga</name>
    <name type="synonym">Protococcus salinus</name>
    <dbReference type="NCBI Taxonomy" id="3046"/>
    <lineage>
        <taxon>Eukaryota</taxon>
        <taxon>Viridiplantae</taxon>
        <taxon>Chlorophyta</taxon>
        <taxon>core chlorophytes</taxon>
        <taxon>Chlorophyceae</taxon>
        <taxon>CS clade</taxon>
        <taxon>Chlamydomonadales</taxon>
        <taxon>Dunaliellaceae</taxon>
        <taxon>Dunaliella</taxon>
    </lineage>
</organism>